<dbReference type="PANTHER" id="PTHR43858:SF1">
    <property type="entry name" value="ABC TRANSPORTER-RELATED PROTEIN"/>
    <property type="match status" value="1"/>
</dbReference>
<organism evidence="2 3">
    <name type="scientific">Dissulfurirhabdus thermomarina</name>
    <dbReference type="NCBI Taxonomy" id="1765737"/>
    <lineage>
        <taxon>Bacteria</taxon>
        <taxon>Deltaproteobacteria</taxon>
        <taxon>Dissulfurirhabdaceae</taxon>
        <taxon>Dissulfurirhabdus</taxon>
    </lineage>
</organism>
<dbReference type="InterPro" id="IPR022374">
    <property type="entry name" value="EttA"/>
</dbReference>
<accession>A0A6N9TZB9</accession>
<dbReference type="InterPro" id="IPR003439">
    <property type="entry name" value="ABC_transporter-like_ATP-bd"/>
</dbReference>
<evidence type="ECO:0000313" key="3">
    <source>
        <dbReference type="Proteomes" id="UP000469346"/>
    </source>
</evidence>
<feature type="non-terminal residue" evidence="2">
    <location>
        <position position="1"/>
    </location>
</feature>
<dbReference type="SUPFAM" id="SSF52540">
    <property type="entry name" value="P-loop containing nucleoside triphosphate hydrolases"/>
    <property type="match status" value="1"/>
</dbReference>
<keyword evidence="2" id="KW-0547">Nucleotide-binding</keyword>
<protein>
    <submittedName>
        <fullName evidence="2">ATP-binding cassette domain-containing protein</fullName>
    </submittedName>
</protein>
<evidence type="ECO:0000313" key="2">
    <source>
        <dbReference type="EMBL" id="NDY43756.1"/>
    </source>
</evidence>
<keyword evidence="2" id="KW-0067">ATP-binding</keyword>
<dbReference type="EMBL" id="JAAGRR010000380">
    <property type="protein sequence ID" value="NDY43756.1"/>
    <property type="molecule type" value="Genomic_DNA"/>
</dbReference>
<dbReference type="PANTHER" id="PTHR43858">
    <property type="entry name" value="ENERGY-DEPENDENT TRANSLATIONAL THROTTLE PROTEIN ETTA"/>
    <property type="match status" value="1"/>
</dbReference>
<dbReference type="GO" id="GO:0005524">
    <property type="term" value="F:ATP binding"/>
    <property type="evidence" value="ECO:0007669"/>
    <property type="project" value="UniProtKB-KW"/>
</dbReference>
<dbReference type="GO" id="GO:0045900">
    <property type="term" value="P:negative regulation of translational elongation"/>
    <property type="evidence" value="ECO:0007669"/>
    <property type="project" value="InterPro"/>
</dbReference>
<feature type="non-terminal residue" evidence="2">
    <location>
        <position position="76"/>
    </location>
</feature>
<dbReference type="GO" id="GO:0016887">
    <property type="term" value="F:ATP hydrolysis activity"/>
    <property type="evidence" value="ECO:0007669"/>
    <property type="project" value="InterPro"/>
</dbReference>
<evidence type="ECO:0000259" key="1">
    <source>
        <dbReference type="Pfam" id="PF00005"/>
    </source>
</evidence>
<dbReference type="AlphaFoldDB" id="A0A6N9TZB9"/>
<dbReference type="Pfam" id="PF00005">
    <property type="entry name" value="ABC_tran"/>
    <property type="match status" value="1"/>
</dbReference>
<feature type="domain" description="ABC transporter" evidence="1">
    <location>
        <begin position="11"/>
        <end position="42"/>
    </location>
</feature>
<dbReference type="Gene3D" id="3.40.50.300">
    <property type="entry name" value="P-loop containing nucleotide triphosphate hydrolases"/>
    <property type="match status" value="1"/>
</dbReference>
<dbReference type="RefSeq" id="WP_163300095.1">
    <property type="nucleotide sequence ID" value="NZ_JAAGRR010000380.1"/>
</dbReference>
<name>A0A6N9TZB9_DISTH</name>
<comment type="caution">
    <text evidence="2">The sequence shown here is derived from an EMBL/GenBank/DDBJ whole genome shotgun (WGS) entry which is preliminary data.</text>
</comment>
<keyword evidence="3" id="KW-1185">Reference proteome</keyword>
<reference evidence="2 3" key="1">
    <citation type="submission" date="2020-02" db="EMBL/GenBank/DDBJ databases">
        <title>Comparative genomics of sulfur disproportionating microorganisms.</title>
        <authorList>
            <person name="Ward L.M."/>
            <person name="Bertran E."/>
            <person name="Johnston D.T."/>
        </authorList>
    </citation>
    <scope>NUCLEOTIDE SEQUENCE [LARGE SCALE GENOMIC DNA]</scope>
    <source>
        <strain evidence="2 3">DSM 100025</strain>
    </source>
</reference>
<gene>
    <name evidence="2" type="ORF">G3N55_13050</name>
</gene>
<dbReference type="Proteomes" id="UP000469346">
    <property type="component" value="Unassembled WGS sequence"/>
</dbReference>
<proteinExistence type="predicted"/>
<sequence>ALRCPPGETPVDVLSGGERRRVALCRLLLQRPDILLLDEPTNDLDVNTLRALEAALDAFAGCALVISHDRWFLDRV</sequence>
<dbReference type="InterPro" id="IPR027417">
    <property type="entry name" value="P-loop_NTPase"/>
</dbReference>